<dbReference type="InterPro" id="IPR020097">
    <property type="entry name" value="PsdUridine_synth_TruA_a/b_dom"/>
</dbReference>
<dbReference type="PANTHER" id="PTHR11142">
    <property type="entry name" value="PSEUDOURIDYLATE SYNTHASE"/>
    <property type="match status" value="1"/>
</dbReference>
<dbReference type="EMBL" id="FTMA01000007">
    <property type="protein sequence ID" value="SIR19033.1"/>
    <property type="molecule type" value="Genomic_DNA"/>
</dbReference>
<keyword evidence="3 4" id="KW-0413">Isomerase</keyword>
<dbReference type="InterPro" id="IPR020094">
    <property type="entry name" value="TruA/RsuA/RluB/E/F_N"/>
</dbReference>
<evidence type="ECO:0000256" key="3">
    <source>
        <dbReference type="ARBA" id="ARBA00023235"/>
    </source>
</evidence>
<dbReference type="GO" id="GO:0031119">
    <property type="term" value="P:tRNA pseudouridine synthesis"/>
    <property type="evidence" value="ECO:0007669"/>
    <property type="project" value="UniProtKB-UniRule"/>
</dbReference>
<keyword evidence="2 4" id="KW-0819">tRNA processing</keyword>
<comment type="subunit">
    <text evidence="4">Homodimer.</text>
</comment>
<dbReference type="Pfam" id="PF01416">
    <property type="entry name" value="PseudoU_synth_1"/>
    <property type="match status" value="1"/>
</dbReference>
<comment type="similarity">
    <text evidence="1 4 7">Belongs to the tRNA pseudouridine synthase TruA family.</text>
</comment>
<keyword evidence="10" id="KW-1185">Reference proteome</keyword>
<evidence type="ECO:0000256" key="1">
    <source>
        <dbReference type="ARBA" id="ARBA00009375"/>
    </source>
</evidence>
<feature type="active site" description="Nucleophile" evidence="4 5">
    <location>
        <position position="57"/>
    </location>
</feature>
<feature type="binding site" evidence="4 6">
    <location>
        <position position="116"/>
    </location>
    <ligand>
        <name>substrate</name>
    </ligand>
</feature>
<dbReference type="InterPro" id="IPR001406">
    <property type="entry name" value="PsdUridine_synth_TruA"/>
</dbReference>
<comment type="catalytic activity">
    <reaction evidence="4 7">
        <text>uridine(38/39/40) in tRNA = pseudouridine(38/39/40) in tRNA</text>
        <dbReference type="Rhea" id="RHEA:22376"/>
        <dbReference type="Rhea" id="RHEA-COMP:10085"/>
        <dbReference type="Rhea" id="RHEA-COMP:10087"/>
        <dbReference type="ChEBI" id="CHEBI:65314"/>
        <dbReference type="ChEBI" id="CHEBI:65315"/>
        <dbReference type="EC" id="5.4.99.12"/>
    </reaction>
</comment>
<organism evidence="9 10">
    <name type="scientific">Maribacter ulvicola</name>
    <dbReference type="NCBI Taxonomy" id="228959"/>
    <lineage>
        <taxon>Bacteria</taxon>
        <taxon>Pseudomonadati</taxon>
        <taxon>Bacteroidota</taxon>
        <taxon>Flavobacteriia</taxon>
        <taxon>Flavobacteriales</taxon>
        <taxon>Flavobacteriaceae</taxon>
        <taxon>Maribacter</taxon>
    </lineage>
</organism>
<dbReference type="Proteomes" id="UP000186953">
    <property type="component" value="Unassembled WGS sequence"/>
</dbReference>
<evidence type="ECO:0000256" key="5">
    <source>
        <dbReference type="PIRSR" id="PIRSR001430-1"/>
    </source>
</evidence>
<evidence type="ECO:0000313" key="10">
    <source>
        <dbReference type="Proteomes" id="UP000186953"/>
    </source>
</evidence>
<dbReference type="InterPro" id="IPR020095">
    <property type="entry name" value="PsdUridine_synth_TruA_C"/>
</dbReference>
<reference evidence="10" key="1">
    <citation type="submission" date="2017-01" db="EMBL/GenBank/DDBJ databases">
        <authorList>
            <person name="Varghese N."/>
            <person name="Submissions S."/>
        </authorList>
    </citation>
    <scope>NUCLEOTIDE SEQUENCE [LARGE SCALE GENOMIC DNA]</scope>
    <source>
        <strain evidence="10">DSM 15366</strain>
    </source>
</reference>
<comment type="function">
    <text evidence="4">Formation of pseudouridine at positions 38, 39 and 40 in the anticodon stem and loop of transfer RNAs.</text>
</comment>
<dbReference type="AlphaFoldDB" id="A0A1N6YWP8"/>
<protein>
    <recommendedName>
        <fullName evidence="4">tRNA pseudouridine synthase A</fullName>
        <ecNumber evidence="4">5.4.99.12</ecNumber>
    </recommendedName>
    <alternativeName>
        <fullName evidence="4">tRNA pseudouridine(38-40) synthase</fullName>
    </alternativeName>
    <alternativeName>
        <fullName evidence="4">tRNA pseudouridylate synthase I</fullName>
    </alternativeName>
    <alternativeName>
        <fullName evidence="4">tRNA-uridine isomerase I</fullName>
    </alternativeName>
</protein>
<dbReference type="STRING" id="228959.SAMN05421797_107181"/>
<evidence type="ECO:0000313" key="9">
    <source>
        <dbReference type="EMBL" id="SIR19033.1"/>
    </source>
</evidence>
<name>A0A1N6YWP8_9FLAO</name>
<dbReference type="OrthoDB" id="9811823at2"/>
<evidence type="ECO:0000259" key="8">
    <source>
        <dbReference type="Pfam" id="PF01416"/>
    </source>
</evidence>
<evidence type="ECO:0000256" key="2">
    <source>
        <dbReference type="ARBA" id="ARBA00022694"/>
    </source>
</evidence>
<dbReference type="Gene3D" id="3.30.70.580">
    <property type="entry name" value="Pseudouridine synthase I, catalytic domain, N-terminal subdomain"/>
    <property type="match status" value="1"/>
</dbReference>
<feature type="domain" description="Pseudouridine synthase I TruA alpha/beta" evidence="8">
    <location>
        <begin position="150"/>
        <end position="260"/>
    </location>
</feature>
<evidence type="ECO:0000256" key="4">
    <source>
        <dbReference type="HAMAP-Rule" id="MF_00171"/>
    </source>
</evidence>
<dbReference type="SUPFAM" id="SSF55120">
    <property type="entry name" value="Pseudouridine synthase"/>
    <property type="match status" value="1"/>
</dbReference>
<dbReference type="EC" id="5.4.99.12" evidence="4"/>
<comment type="caution">
    <text evidence="4">Lacks conserved residue(s) required for the propagation of feature annotation.</text>
</comment>
<dbReference type="PIRSF" id="PIRSF001430">
    <property type="entry name" value="tRNA_psdUrid_synth"/>
    <property type="match status" value="1"/>
</dbReference>
<evidence type="ECO:0000256" key="7">
    <source>
        <dbReference type="RuleBase" id="RU003792"/>
    </source>
</evidence>
<dbReference type="HAMAP" id="MF_00171">
    <property type="entry name" value="TruA"/>
    <property type="match status" value="1"/>
</dbReference>
<proteinExistence type="inferred from homology"/>
<accession>A0A1N6YWP8</accession>
<evidence type="ECO:0000256" key="6">
    <source>
        <dbReference type="PIRSR" id="PIRSR001430-2"/>
    </source>
</evidence>
<dbReference type="PANTHER" id="PTHR11142:SF0">
    <property type="entry name" value="TRNA PSEUDOURIDINE SYNTHASE-LIKE 1"/>
    <property type="match status" value="1"/>
</dbReference>
<dbReference type="GO" id="GO:0160147">
    <property type="term" value="F:tRNA pseudouridine(38-40) synthase activity"/>
    <property type="evidence" value="ECO:0007669"/>
    <property type="project" value="UniProtKB-EC"/>
</dbReference>
<gene>
    <name evidence="4" type="primary">truA</name>
    <name evidence="9" type="ORF">SAMN05421797_107181</name>
</gene>
<dbReference type="GO" id="GO:0003723">
    <property type="term" value="F:RNA binding"/>
    <property type="evidence" value="ECO:0007669"/>
    <property type="project" value="InterPro"/>
</dbReference>
<dbReference type="InterPro" id="IPR020103">
    <property type="entry name" value="PsdUridine_synth_cat_dom_sf"/>
</dbReference>
<sequence>MKKQRFCYLVRLQYLGFRFNGWQVQPKLKTIVGMLNKTFTFLYPNAPYKILGAGRTDAKVSSLDGAFELFVEEPILDFDIFLQDFNKNLPSDIRLLGMESVDNNFNIIKDSKTKEYHYFFSFGSKNHPFSAPFITNYLDVLDLDVMKEGASMFAGRHDFSVYTASLKPNAITVREIETCTIVPNDILTANFFPEQSYVLKIVGKGFMRYQIRMIMGALVQLGKYELTLDDIRDSLITGSTHKLNTIAPGSGLILSKLEFNN</sequence>
<dbReference type="Gene3D" id="3.30.70.660">
    <property type="entry name" value="Pseudouridine synthase I, catalytic domain, C-terminal subdomain"/>
    <property type="match status" value="1"/>
</dbReference>